<reference evidence="1 2" key="2">
    <citation type="submission" date="2012-06" db="EMBL/GenBank/DDBJ databases">
        <authorList>
            <person name="Fiebig A."/>
        </authorList>
    </citation>
    <scope>NUCLEOTIDE SEQUENCE [LARGE SCALE GENOMIC DNA]</scope>
    <source>
        <strain evidence="1 2">DFL-43</strain>
    </source>
</reference>
<evidence type="ECO:0000313" key="2">
    <source>
        <dbReference type="Proteomes" id="UP000004291"/>
    </source>
</evidence>
<evidence type="ECO:0000313" key="1">
    <source>
        <dbReference type="EMBL" id="EDQ34547.2"/>
    </source>
</evidence>
<comment type="caution">
    <text evidence="1">The sequence shown here is derived from an EMBL/GenBank/DDBJ whole genome shotgun (WGS) entry which is preliminary data.</text>
</comment>
<accession>A9CY86</accession>
<dbReference type="EMBL" id="ABIA03000002">
    <property type="protein sequence ID" value="EDQ34547.2"/>
    <property type="molecule type" value="Genomic_DNA"/>
</dbReference>
<proteinExistence type="predicted"/>
<name>A9CY86_HOEPD</name>
<dbReference type="STRING" id="411684.HPDFL43_00080"/>
<gene>
    <name evidence="1" type="ORF">HPDFL43_00080</name>
</gene>
<dbReference type="HOGENOM" id="CLU_307153_0_0_5"/>
<sequence length="941" mass="105283">MEGHFSDLKTRRDRTGFPIFALEHGLSTGNLEDIAGNLRQNLIQGERIAPHWLLWTIYAAEMGYSYEGGEYWQSFEDETPGWDSRDRYKISRCFRKFQDSYNGVAPSGPWAKHFSIIAWPITHAVLPRFLQWQFARTLYDLRHRLARLSEVDPGTIGRLIASNAYHASTRLEQFLQQEELVGRIVLALLHQDQVEGEKPLLPATLDRIVSDLEQAGDARAWIKEASRVVSDRFKGLGRGTDSRNTIAKGGATQSAPLDVRPIIRPDLRLQYKGKGSWDLQVDIPSFRDVGALNSEVRQFLKQTRCTVNGSPGKKPRGWLLSGRRQAVLRDWPDTDKPMVAFEASNGTVDHLLSSECRVSPGPVWLFRIGKDGLAREIAGRTVRPAHDYVIVSREPLDFPFPVEQNCTINCAGIHAIHLSIPEAIPEGLAQKLSAWKLEVARTIRVWPVGLPGRRWDGEGRGEWLTTERPCLGIAPDHKVESFEISLDGMQAQIIQASEPGQPSFIQLPELTSGTHFLKVSAQTKNKEGAGIASHEGFLEISVREPEPWVSGTALHAGLIVTRNPYDATLDEFWQNEFDLSVAGPEGRQVTPYVSLHNAAEDEIFRQQVCDAINLPITADVWKKRFKDFIQREKCEWRYLEAASGILTLDGGELGNCEVRFENEVKPVRWVLRHWDDGVFIRLVDETNQEEIAPVCRFFEMELPRKGRRVNAEKALRGFKVEPPGGLFAAQIGKSRDYVIVSTGLSGSQLAGLGVQPSHGSISSDPKEIVKLLRVLRYWKNARVAGDLGNAHRYQVINTLMQGIVGIVAGFDWARAEARLVGAREPHEALSRLRSLVNHKSGMASVIIRDASTQTEGRKQLIAWFSNLAKRYQIAANDDSCQFAMEFAGRPHSLPTLYPTGLENHIRDAKTSQTLVRAARLAILCNSLADGGAGRLLRETES</sequence>
<reference evidence="1 2" key="1">
    <citation type="submission" date="2007-10" db="EMBL/GenBank/DDBJ databases">
        <authorList>
            <person name="Wagner-Dobler I."/>
            <person name="Ferriera S."/>
            <person name="Johnson J."/>
            <person name="Kravitz S."/>
            <person name="Beeson K."/>
            <person name="Sutton G."/>
            <person name="Rogers Y.-H."/>
            <person name="Friedman R."/>
            <person name="Frazier M."/>
            <person name="Venter J.C."/>
        </authorList>
    </citation>
    <scope>NUCLEOTIDE SEQUENCE [LARGE SCALE GENOMIC DNA]</scope>
    <source>
        <strain evidence="1 2">DFL-43</strain>
    </source>
</reference>
<keyword evidence="2" id="KW-1185">Reference proteome</keyword>
<dbReference type="Proteomes" id="UP000004291">
    <property type="component" value="Chromosome"/>
</dbReference>
<protein>
    <submittedName>
        <fullName evidence="1">Uncharacterized protein</fullName>
    </submittedName>
</protein>
<organism evidence="1 2">
    <name type="scientific">Hoeflea phototrophica (strain DSM 17068 / NCIMB 14078 / DFL-43)</name>
    <dbReference type="NCBI Taxonomy" id="411684"/>
    <lineage>
        <taxon>Bacteria</taxon>
        <taxon>Pseudomonadati</taxon>
        <taxon>Pseudomonadota</taxon>
        <taxon>Alphaproteobacteria</taxon>
        <taxon>Hyphomicrobiales</taxon>
        <taxon>Rhizobiaceae</taxon>
        <taxon>Hoeflea</taxon>
    </lineage>
</organism>
<dbReference type="AlphaFoldDB" id="A9CY86"/>
<dbReference type="eggNOG" id="ENOG5033BZU">
    <property type="taxonomic scope" value="Bacteria"/>
</dbReference>